<keyword evidence="1 5" id="KW-0489">Methyltransferase</keyword>
<dbReference type="PROSITE" id="PS51683">
    <property type="entry name" value="SAM_OMT_II"/>
    <property type="match status" value="1"/>
</dbReference>
<dbReference type="InterPro" id="IPR029063">
    <property type="entry name" value="SAM-dependent_MTases_sf"/>
</dbReference>
<sequence>MNGTITTSNPQRVKSVSTWLEKIEKNTKIFLDYVSSKDLPEPSFESGDGLDITKPLPEEIAAAREAAVEATGELHLLLMGPLGLLLETAGDQFLLLGLQYILRHGIQYQVPLEGETTFAEIASACNLSEKDVTRILRLSMARHVLKEPQKGFVIHTAASRMLLHNAQLEAWIMNVAEEFWPSLPRLVDATIKWPESEEPNESGYSISHYTNENPFDVIKKDPKKQQQFIDAMSFSHLHPSFRIEHLLDNYDFGSIGKGTIVDVGGSHGRVSIEIAKKFPDVNCIVQDLPEAISGLDEHIPSDLKGRILGMEHDFLTPQPIRYGDIYLLRWILHDWSDKYCIKILQNLIPGLRKGSKIVINDICIPEPGQLGPRAERGLRIMDICMKSFNNARERDAETWEWLFSMADPRYQFKGITIPPEARMAIVEAEWSG</sequence>
<dbReference type="InterPro" id="IPR001077">
    <property type="entry name" value="COMT_C"/>
</dbReference>
<dbReference type="Pfam" id="PF00891">
    <property type="entry name" value="Methyltransf_2"/>
    <property type="match status" value="1"/>
</dbReference>
<dbReference type="InterPro" id="IPR036388">
    <property type="entry name" value="WH-like_DNA-bd_sf"/>
</dbReference>
<gene>
    <name evidence="5" type="ORF">K469DRAFT_725945</name>
</gene>
<dbReference type="InterPro" id="IPR036390">
    <property type="entry name" value="WH_DNA-bd_sf"/>
</dbReference>
<organism evidence="5 6">
    <name type="scientific">Zopfia rhizophila CBS 207.26</name>
    <dbReference type="NCBI Taxonomy" id="1314779"/>
    <lineage>
        <taxon>Eukaryota</taxon>
        <taxon>Fungi</taxon>
        <taxon>Dikarya</taxon>
        <taxon>Ascomycota</taxon>
        <taxon>Pezizomycotina</taxon>
        <taxon>Dothideomycetes</taxon>
        <taxon>Dothideomycetes incertae sedis</taxon>
        <taxon>Zopfiaceae</taxon>
        <taxon>Zopfia</taxon>
    </lineage>
</organism>
<keyword evidence="3" id="KW-0949">S-adenosyl-L-methionine</keyword>
<dbReference type="EMBL" id="ML994611">
    <property type="protein sequence ID" value="KAF2194759.1"/>
    <property type="molecule type" value="Genomic_DNA"/>
</dbReference>
<evidence type="ECO:0000256" key="3">
    <source>
        <dbReference type="ARBA" id="ARBA00022691"/>
    </source>
</evidence>
<dbReference type="Gene3D" id="3.40.50.150">
    <property type="entry name" value="Vaccinia Virus protein VP39"/>
    <property type="match status" value="1"/>
</dbReference>
<dbReference type="GO" id="GO:0008171">
    <property type="term" value="F:O-methyltransferase activity"/>
    <property type="evidence" value="ECO:0007669"/>
    <property type="project" value="InterPro"/>
</dbReference>
<protein>
    <submittedName>
        <fullName evidence="5">O-methyltransferase</fullName>
    </submittedName>
</protein>
<evidence type="ECO:0000256" key="2">
    <source>
        <dbReference type="ARBA" id="ARBA00022679"/>
    </source>
</evidence>
<keyword evidence="2 5" id="KW-0808">Transferase</keyword>
<accession>A0A6A6EVF5</accession>
<dbReference type="PANTHER" id="PTHR43712:SF12">
    <property type="entry name" value="STERIGMATOCYSTIN 8-O-METHYLTRANSFERASE"/>
    <property type="match status" value="1"/>
</dbReference>
<dbReference type="SUPFAM" id="SSF53335">
    <property type="entry name" value="S-adenosyl-L-methionine-dependent methyltransferases"/>
    <property type="match status" value="1"/>
</dbReference>
<dbReference type="AlphaFoldDB" id="A0A6A6EVF5"/>
<evidence type="ECO:0000256" key="1">
    <source>
        <dbReference type="ARBA" id="ARBA00022603"/>
    </source>
</evidence>
<evidence type="ECO:0000259" key="4">
    <source>
        <dbReference type="Pfam" id="PF00891"/>
    </source>
</evidence>
<reference evidence="5" key="1">
    <citation type="journal article" date="2020" name="Stud. Mycol.">
        <title>101 Dothideomycetes genomes: a test case for predicting lifestyles and emergence of pathogens.</title>
        <authorList>
            <person name="Haridas S."/>
            <person name="Albert R."/>
            <person name="Binder M."/>
            <person name="Bloem J."/>
            <person name="Labutti K."/>
            <person name="Salamov A."/>
            <person name="Andreopoulos B."/>
            <person name="Baker S."/>
            <person name="Barry K."/>
            <person name="Bills G."/>
            <person name="Bluhm B."/>
            <person name="Cannon C."/>
            <person name="Castanera R."/>
            <person name="Culley D."/>
            <person name="Daum C."/>
            <person name="Ezra D."/>
            <person name="Gonzalez J."/>
            <person name="Henrissat B."/>
            <person name="Kuo A."/>
            <person name="Liang C."/>
            <person name="Lipzen A."/>
            <person name="Lutzoni F."/>
            <person name="Magnuson J."/>
            <person name="Mondo S."/>
            <person name="Nolan M."/>
            <person name="Ohm R."/>
            <person name="Pangilinan J."/>
            <person name="Park H.-J."/>
            <person name="Ramirez L."/>
            <person name="Alfaro M."/>
            <person name="Sun H."/>
            <person name="Tritt A."/>
            <person name="Yoshinaga Y."/>
            <person name="Zwiers L.-H."/>
            <person name="Turgeon B."/>
            <person name="Goodwin S."/>
            <person name="Spatafora J."/>
            <person name="Crous P."/>
            <person name="Grigoriev I."/>
        </authorList>
    </citation>
    <scope>NUCLEOTIDE SEQUENCE</scope>
    <source>
        <strain evidence="5">CBS 207.26</strain>
    </source>
</reference>
<dbReference type="OrthoDB" id="2410195at2759"/>
<name>A0A6A6EVF5_9PEZI</name>
<dbReference type="Proteomes" id="UP000800200">
    <property type="component" value="Unassembled WGS sequence"/>
</dbReference>
<dbReference type="InterPro" id="IPR016461">
    <property type="entry name" value="COMT-like"/>
</dbReference>
<evidence type="ECO:0000313" key="6">
    <source>
        <dbReference type="Proteomes" id="UP000800200"/>
    </source>
</evidence>
<proteinExistence type="predicted"/>
<keyword evidence="6" id="KW-1185">Reference proteome</keyword>
<dbReference type="GO" id="GO:0032259">
    <property type="term" value="P:methylation"/>
    <property type="evidence" value="ECO:0007669"/>
    <property type="project" value="UniProtKB-KW"/>
</dbReference>
<dbReference type="SUPFAM" id="SSF46785">
    <property type="entry name" value="Winged helix' DNA-binding domain"/>
    <property type="match status" value="1"/>
</dbReference>
<evidence type="ECO:0000313" key="5">
    <source>
        <dbReference type="EMBL" id="KAF2194759.1"/>
    </source>
</evidence>
<dbReference type="Gene3D" id="1.10.10.10">
    <property type="entry name" value="Winged helix-like DNA-binding domain superfamily/Winged helix DNA-binding domain"/>
    <property type="match status" value="1"/>
</dbReference>
<dbReference type="PANTHER" id="PTHR43712">
    <property type="entry name" value="PUTATIVE (AFU_ORTHOLOGUE AFUA_4G14580)-RELATED"/>
    <property type="match status" value="1"/>
</dbReference>
<feature type="domain" description="O-methyltransferase C-terminal" evidence="4">
    <location>
        <begin position="211"/>
        <end position="406"/>
    </location>
</feature>